<feature type="region of interest" description="Disordered" evidence="4">
    <location>
        <begin position="75"/>
        <end position="105"/>
    </location>
</feature>
<dbReference type="GO" id="GO:0005634">
    <property type="term" value="C:nucleus"/>
    <property type="evidence" value="ECO:0007669"/>
    <property type="project" value="UniProtKB-SubCell"/>
</dbReference>
<dbReference type="PANTHER" id="PTHR46380:SF2">
    <property type="entry name" value="CYCLIN-D-BINDING MYB-LIKE TRANSCRIPTION FACTOR 1"/>
    <property type="match status" value="1"/>
</dbReference>
<evidence type="ECO:0000256" key="3">
    <source>
        <dbReference type="ARBA" id="ARBA00023242"/>
    </source>
</evidence>
<dbReference type="InterPro" id="IPR017930">
    <property type="entry name" value="Myb_dom"/>
</dbReference>
<name>A0A1Y1Z7S3_9FUNG</name>
<reference evidence="7 8" key="1">
    <citation type="submission" date="2016-07" db="EMBL/GenBank/DDBJ databases">
        <title>Pervasive Adenine N6-methylation of Active Genes in Fungi.</title>
        <authorList>
            <consortium name="DOE Joint Genome Institute"/>
            <person name="Mondo S.J."/>
            <person name="Dannebaum R.O."/>
            <person name="Kuo R.C."/>
            <person name="Labutti K."/>
            <person name="Haridas S."/>
            <person name="Kuo A."/>
            <person name="Salamov A."/>
            <person name="Ahrendt S.R."/>
            <person name="Lipzen A."/>
            <person name="Sullivan W."/>
            <person name="Andreopoulos W.B."/>
            <person name="Clum A."/>
            <person name="Lindquist E."/>
            <person name="Daum C."/>
            <person name="Ramamoorthy G.K."/>
            <person name="Gryganskyi A."/>
            <person name="Culley D."/>
            <person name="Magnuson J.K."/>
            <person name="James T.Y."/>
            <person name="O'Malley M.A."/>
            <person name="Stajich J.E."/>
            <person name="Spatafora J.W."/>
            <person name="Visel A."/>
            <person name="Grigoriev I.V."/>
        </authorList>
    </citation>
    <scope>NUCLEOTIDE SEQUENCE [LARGE SCALE GENOMIC DNA]</scope>
    <source>
        <strain evidence="7 8">CBS 931.73</strain>
    </source>
</reference>
<dbReference type="SMART" id="SM00717">
    <property type="entry name" value="SANT"/>
    <property type="match status" value="2"/>
</dbReference>
<evidence type="ECO:0000259" key="5">
    <source>
        <dbReference type="PROSITE" id="PS50090"/>
    </source>
</evidence>
<dbReference type="Pfam" id="PF00249">
    <property type="entry name" value="Myb_DNA-binding"/>
    <property type="match status" value="2"/>
</dbReference>
<evidence type="ECO:0000256" key="1">
    <source>
        <dbReference type="ARBA" id="ARBA00004123"/>
    </source>
</evidence>
<comment type="subcellular location">
    <subcellularLocation>
        <location evidence="1">Nucleus</location>
    </subcellularLocation>
</comment>
<feature type="domain" description="HTH myb-type" evidence="6">
    <location>
        <begin position="114"/>
        <end position="161"/>
    </location>
</feature>
<evidence type="ECO:0000313" key="7">
    <source>
        <dbReference type="EMBL" id="ORY06320.1"/>
    </source>
</evidence>
<dbReference type="InterPro" id="IPR001005">
    <property type="entry name" value="SANT/Myb"/>
</dbReference>
<comment type="caution">
    <text evidence="7">The sequence shown here is derived from an EMBL/GenBank/DDBJ whole genome shotgun (WGS) entry which is preliminary data.</text>
</comment>
<dbReference type="PROSITE" id="PS50090">
    <property type="entry name" value="MYB_LIKE"/>
    <property type="match status" value="2"/>
</dbReference>
<dbReference type="Proteomes" id="UP000193498">
    <property type="component" value="Unassembled WGS sequence"/>
</dbReference>
<evidence type="ECO:0000259" key="6">
    <source>
        <dbReference type="PROSITE" id="PS51294"/>
    </source>
</evidence>
<evidence type="ECO:0000256" key="2">
    <source>
        <dbReference type="ARBA" id="ARBA00023125"/>
    </source>
</evidence>
<feature type="domain" description="Myb-like" evidence="5">
    <location>
        <begin position="114"/>
        <end position="157"/>
    </location>
</feature>
<dbReference type="Gene3D" id="1.10.10.60">
    <property type="entry name" value="Homeodomain-like"/>
    <property type="match status" value="2"/>
</dbReference>
<dbReference type="STRING" id="1314790.A0A1Y1Z7S3"/>
<evidence type="ECO:0000256" key="4">
    <source>
        <dbReference type="SAM" id="MobiDB-lite"/>
    </source>
</evidence>
<dbReference type="PANTHER" id="PTHR46380">
    <property type="entry name" value="CYCLIN-D-BINDING MYB-LIKE TRANSCRIPTION FACTOR 1"/>
    <property type="match status" value="1"/>
</dbReference>
<feature type="domain" description="Myb-like" evidence="5">
    <location>
        <begin position="164"/>
        <end position="209"/>
    </location>
</feature>
<dbReference type="PROSITE" id="PS51294">
    <property type="entry name" value="HTH_MYB"/>
    <property type="match status" value="2"/>
</dbReference>
<organism evidence="7 8">
    <name type="scientific">Basidiobolus meristosporus CBS 931.73</name>
    <dbReference type="NCBI Taxonomy" id="1314790"/>
    <lineage>
        <taxon>Eukaryota</taxon>
        <taxon>Fungi</taxon>
        <taxon>Fungi incertae sedis</taxon>
        <taxon>Zoopagomycota</taxon>
        <taxon>Entomophthoromycotina</taxon>
        <taxon>Basidiobolomycetes</taxon>
        <taxon>Basidiobolales</taxon>
        <taxon>Basidiobolaceae</taxon>
        <taxon>Basidiobolus</taxon>
    </lineage>
</organism>
<keyword evidence="2" id="KW-0238">DNA-binding</keyword>
<dbReference type="CDD" id="cd00167">
    <property type="entry name" value="SANT"/>
    <property type="match status" value="2"/>
</dbReference>
<feature type="domain" description="HTH myb-type" evidence="6">
    <location>
        <begin position="164"/>
        <end position="213"/>
    </location>
</feature>
<dbReference type="EMBL" id="MCFE01000017">
    <property type="protein sequence ID" value="ORY06320.1"/>
    <property type="molecule type" value="Genomic_DNA"/>
</dbReference>
<accession>A0A1Y1Z7S3</accession>
<dbReference type="SUPFAM" id="SSF46689">
    <property type="entry name" value="Homeodomain-like"/>
    <property type="match status" value="1"/>
</dbReference>
<gene>
    <name evidence="7" type="ORF">K493DRAFT_310650</name>
</gene>
<dbReference type="InParanoid" id="A0A1Y1Z7S3"/>
<sequence length="213" mass="24907">MPFTQLSPRHISQLLKLQSIKQIFGRLPIHTLERSEVAQSLKPRVNPQTTRYISCSPYTSISLYSPRQQFSTQRILSSQAKERPFDTKNDPTDSETDAPCTGDSKHSNRALFIPWTEEEIAALKEHAPRYRYNWSEVANHIPERSATACKYYWKKLKMKPYVTGPWTPAEDEILKKLIEEEGTINQWHKFAKVLGRRPRDCLSRVKYIFHTQM</sequence>
<keyword evidence="8" id="KW-1185">Reference proteome</keyword>
<evidence type="ECO:0000313" key="8">
    <source>
        <dbReference type="Proteomes" id="UP000193498"/>
    </source>
</evidence>
<dbReference type="InterPro" id="IPR009057">
    <property type="entry name" value="Homeodomain-like_sf"/>
</dbReference>
<dbReference type="GO" id="GO:0000976">
    <property type="term" value="F:transcription cis-regulatory region binding"/>
    <property type="evidence" value="ECO:0007669"/>
    <property type="project" value="TreeGrafter"/>
</dbReference>
<evidence type="ECO:0008006" key="9">
    <source>
        <dbReference type="Google" id="ProtNLM"/>
    </source>
</evidence>
<dbReference type="InterPro" id="IPR051651">
    <property type="entry name" value="DMTF1_DNA-bind_reg"/>
</dbReference>
<dbReference type="GO" id="GO:0003700">
    <property type="term" value="F:DNA-binding transcription factor activity"/>
    <property type="evidence" value="ECO:0007669"/>
    <property type="project" value="TreeGrafter"/>
</dbReference>
<feature type="compositionally biased region" description="Basic and acidic residues" evidence="4">
    <location>
        <begin position="80"/>
        <end position="91"/>
    </location>
</feature>
<keyword evidence="3" id="KW-0539">Nucleus</keyword>
<dbReference type="AlphaFoldDB" id="A0A1Y1Z7S3"/>
<proteinExistence type="predicted"/>
<protein>
    <recommendedName>
        <fullName evidence="9">Homeodomain-like protein</fullName>
    </recommendedName>
</protein>